<evidence type="ECO:0000256" key="4">
    <source>
        <dbReference type="SAM" id="MobiDB-lite"/>
    </source>
</evidence>
<evidence type="ECO:0000313" key="5">
    <source>
        <dbReference type="EMBL" id="KAK4741901.1"/>
    </source>
</evidence>
<proteinExistence type="inferred from homology"/>
<reference evidence="5 6" key="1">
    <citation type="journal article" date="2023" name="Hortic Res">
        <title>Pangenome of water caltrop reveals structural variations and asymmetric subgenome divergence after allopolyploidization.</title>
        <authorList>
            <person name="Zhang X."/>
            <person name="Chen Y."/>
            <person name="Wang L."/>
            <person name="Yuan Y."/>
            <person name="Fang M."/>
            <person name="Shi L."/>
            <person name="Lu R."/>
            <person name="Comes H.P."/>
            <person name="Ma Y."/>
            <person name="Chen Y."/>
            <person name="Huang G."/>
            <person name="Zhou Y."/>
            <person name="Zheng Z."/>
            <person name="Qiu Y."/>
        </authorList>
    </citation>
    <scope>NUCLEOTIDE SEQUENCE [LARGE SCALE GENOMIC DNA]</scope>
    <source>
        <tissue evidence="5">Roots</tissue>
    </source>
</reference>
<evidence type="ECO:0008006" key="7">
    <source>
        <dbReference type="Google" id="ProtNLM"/>
    </source>
</evidence>
<evidence type="ECO:0000256" key="3">
    <source>
        <dbReference type="ARBA" id="ARBA00038401"/>
    </source>
</evidence>
<dbReference type="GO" id="GO:0005634">
    <property type="term" value="C:nucleus"/>
    <property type="evidence" value="ECO:0007669"/>
    <property type="project" value="UniProtKB-SubCell"/>
</dbReference>
<organism evidence="5 6">
    <name type="scientific">Trapa incisa</name>
    <dbReference type="NCBI Taxonomy" id="236973"/>
    <lineage>
        <taxon>Eukaryota</taxon>
        <taxon>Viridiplantae</taxon>
        <taxon>Streptophyta</taxon>
        <taxon>Embryophyta</taxon>
        <taxon>Tracheophyta</taxon>
        <taxon>Spermatophyta</taxon>
        <taxon>Magnoliopsida</taxon>
        <taxon>eudicotyledons</taxon>
        <taxon>Gunneridae</taxon>
        <taxon>Pentapetalae</taxon>
        <taxon>rosids</taxon>
        <taxon>malvids</taxon>
        <taxon>Myrtales</taxon>
        <taxon>Lythraceae</taxon>
        <taxon>Trapa</taxon>
    </lineage>
</organism>
<dbReference type="InterPro" id="IPR016024">
    <property type="entry name" value="ARM-type_fold"/>
</dbReference>
<evidence type="ECO:0000256" key="1">
    <source>
        <dbReference type="ARBA" id="ARBA00004123"/>
    </source>
</evidence>
<feature type="region of interest" description="Disordered" evidence="4">
    <location>
        <begin position="1"/>
        <end position="28"/>
    </location>
</feature>
<gene>
    <name evidence="5" type="ORF">SAY87_025489</name>
</gene>
<evidence type="ECO:0000313" key="6">
    <source>
        <dbReference type="Proteomes" id="UP001345219"/>
    </source>
</evidence>
<keyword evidence="2" id="KW-0539">Nucleus</keyword>
<dbReference type="InterPro" id="IPR052464">
    <property type="entry name" value="Synovial_Prolif_Regulator"/>
</dbReference>
<dbReference type="EMBL" id="JAXIOK010000024">
    <property type="protein sequence ID" value="KAK4741901.1"/>
    <property type="molecule type" value="Genomic_DNA"/>
</dbReference>
<keyword evidence="6" id="KW-1185">Reference proteome</keyword>
<dbReference type="SUPFAM" id="SSF48371">
    <property type="entry name" value="ARM repeat"/>
    <property type="match status" value="1"/>
</dbReference>
<feature type="region of interest" description="Disordered" evidence="4">
    <location>
        <begin position="65"/>
        <end position="96"/>
    </location>
</feature>
<comment type="caution">
    <text evidence="5">The sequence shown here is derived from an EMBL/GenBank/DDBJ whole genome shotgun (WGS) entry which is preliminary data.</text>
</comment>
<accession>A0AAN7GEI5</accession>
<sequence length="507" mass="56231">MSVDEEEEEVHVAEGGAPSHHPVAPPDELFDISTTVDPSYIISLIRKLLPITQLDSCTFGGVDHSNGDHKSGMDYTEEKPVLHSDGKRSPSRNESEVMDMRQQIDEHGVPAREEAWEEYGCILWDLAASRTHAELMVQNLVLEVLLANLTVSQSVRVTEICLGIIGNLACHEVLMDTIVSTNGLVQTIIDQLFLDDTQCLSEASRLLALCLQGNECVTWAKALLPDRVINRLLWIAENSLNPLLLEKCVGLLLVILESEKGAAPILLPPLVENGVIKLLIGLLDFEITLLTRERSPERLPVLDTILRAIEALSTMNDHSQEISSNVELVQLICNLIKFPDKMEISESCVTSAVLLANILSDVPNMAFDMSQDLALLQGLFSILPFTSNDAEARNALWSAMARLLVKIKETEFGMLRLCQYVSSLVSSCDLFEEDLLDQGPDCADKHEISDADRTKSNSTTTALRKMVSILNQWNSSKDIPRDKDAIEEHCPDDAAVLRMLELCHKYI</sequence>
<protein>
    <recommendedName>
        <fullName evidence="7">ARM repeat superfamily protein</fullName>
    </recommendedName>
</protein>
<dbReference type="Proteomes" id="UP001345219">
    <property type="component" value="Chromosome 19"/>
</dbReference>
<dbReference type="PANTHER" id="PTHR23424">
    <property type="entry name" value="SERUM AMYLOID A"/>
    <property type="match status" value="1"/>
</dbReference>
<comment type="subcellular location">
    <subcellularLocation>
        <location evidence="1">Nucleus</location>
    </subcellularLocation>
</comment>
<dbReference type="Gene3D" id="1.25.10.10">
    <property type="entry name" value="Leucine-rich Repeat Variant"/>
    <property type="match status" value="1"/>
</dbReference>
<dbReference type="AlphaFoldDB" id="A0AAN7GEI5"/>
<dbReference type="PANTHER" id="PTHR23424:SF23">
    <property type="entry name" value="PROTEIN SAAL1"/>
    <property type="match status" value="1"/>
</dbReference>
<name>A0AAN7GEI5_9MYRT</name>
<evidence type="ECO:0000256" key="2">
    <source>
        <dbReference type="ARBA" id="ARBA00023242"/>
    </source>
</evidence>
<comment type="similarity">
    <text evidence="3">Belongs to the SAAL1 family.</text>
</comment>
<dbReference type="InterPro" id="IPR011989">
    <property type="entry name" value="ARM-like"/>
</dbReference>